<evidence type="ECO:0000313" key="3">
    <source>
        <dbReference type="Proteomes" id="UP000663887"/>
    </source>
</evidence>
<comment type="caution">
    <text evidence="2">The sequence shown here is derived from an EMBL/GenBank/DDBJ whole genome shotgun (WGS) entry which is preliminary data.</text>
</comment>
<dbReference type="Proteomes" id="UP000663887">
    <property type="component" value="Unassembled WGS sequence"/>
</dbReference>
<evidence type="ECO:0000256" key="1">
    <source>
        <dbReference type="SAM" id="MobiDB-lite"/>
    </source>
</evidence>
<feature type="region of interest" description="Disordered" evidence="1">
    <location>
        <begin position="62"/>
        <end position="103"/>
    </location>
</feature>
<accession>A0A816XTK9</accession>
<reference evidence="2" key="1">
    <citation type="submission" date="2021-02" db="EMBL/GenBank/DDBJ databases">
        <authorList>
            <person name="Nowell W R."/>
        </authorList>
    </citation>
    <scope>NUCLEOTIDE SEQUENCE</scope>
</reference>
<evidence type="ECO:0000313" key="2">
    <source>
        <dbReference type="EMBL" id="CAF2150515.1"/>
    </source>
</evidence>
<feature type="compositionally biased region" description="Low complexity" evidence="1">
    <location>
        <begin position="62"/>
        <end position="75"/>
    </location>
</feature>
<feature type="compositionally biased region" description="Basic and acidic residues" evidence="1">
    <location>
        <begin position="94"/>
        <end position="103"/>
    </location>
</feature>
<name>A0A816XTK9_9BILA</name>
<sequence length="234" mass="27687">MTQKKDDLCDGINFQNTLEKLQVMDERNQPLSLKRHRTNGSEYQSQNTKEEIITREMINHTTNSRTYTNSNSNITDNKNFQRRKSQTNDINDSNNKHYDNRENRENPFHISYQALTYTAATHLQPIKLECVSKMNDQKEAAKFIQHFFKFIENNFYQPNNYHDRPTGFDQWCGKDRNDKEDHNLCEIKCHHCDGPHTSTGYSCSFIQQYRREPVLELRNHPDLFPAEAAIIHTN</sequence>
<dbReference type="AlphaFoldDB" id="A0A816XTK9"/>
<dbReference type="EMBL" id="CAJNRG010013644">
    <property type="protein sequence ID" value="CAF2150515.1"/>
    <property type="molecule type" value="Genomic_DNA"/>
</dbReference>
<organism evidence="2 3">
    <name type="scientific">Rotaria magnacalcarata</name>
    <dbReference type="NCBI Taxonomy" id="392030"/>
    <lineage>
        <taxon>Eukaryota</taxon>
        <taxon>Metazoa</taxon>
        <taxon>Spiralia</taxon>
        <taxon>Gnathifera</taxon>
        <taxon>Rotifera</taxon>
        <taxon>Eurotatoria</taxon>
        <taxon>Bdelloidea</taxon>
        <taxon>Philodinida</taxon>
        <taxon>Philodinidae</taxon>
        <taxon>Rotaria</taxon>
    </lineage>
</organism>
<protein>
    <submittedName>
        <fullName evidence="2">Uncharacterized protein</fullName>
    </submittedName>
</protein>
<proteinExistence type="predicted"/>
<gene>
    <name evidence="2" type="ORF">XDN619_LOCUS28568</name>
</gene>